<dbReference type="AlphaFoldDB" id="A0ABD0M9Q3"/>
<organism evidence="1 2">
    <name type="scientific">Batillaria attramentaria</name>
    <dbReference type="NCBI Taxonomy" id="370345"/>
    <lineage>
        <taxon>Eukaryota</taxon>
        <taxon>Metazoa</taxon>
        <taxon>Spiralia</taxon>
        <taxon>Lophotrochozoa</taxon>
        <taxon>Mollusca</taxon>
        <taxon>Gastropoda</taxon>
        <taxon>Caenogastropoda</taxon>
        <taxon>Sorbeoconcha</taxon>
        <taxon>Cerithioidea</taxon>
        <taxon>Batillariidae</taxon>
        <taxon>Batillaria</taxon>
    </lineage>
</organism>
<accession>A0ABD0M9Q3</accession>
<protein>
    <submittedName>
        <fullName evidence="1">Uncharacterized protein</fullName>
    </submittedName>
</protein>
<name>A0ABD0M9Q3_9CAEN</name>
<dbReference type="Proteomes" id="UP001519460">
    <property type="component" value="Unassembled WGS sequence"/>
</dbReference>
<proteinExistence type="predicted"/>
<evidence type="ECO:0000313" key="2">
    <source>
        <dbReference type="Proteomes" id="UP001519460"/>
    </source>
</evidence>
<dbReference type="EMBL" id="JACVVK020000002">
    <property type="protein sequence ID" value="KAK7508360.1"/>
    <property type="molecule type" value="Genomic_DNA"/>
</dbReference>
<evidence type="ECO:0000313" key="1">
    <source>
        <dbReference type="EMBL" id="KAK7508360.1"/>
    </source>
</evidence>
<comment type="caution">
    <text evidence="1">The sequence shown here is derived from an EMBL/GenBank/DDBJ whole genome shotgun (WGS) entry which is preliminary data.</text>
</comment>
<sequence>MPRETTLARPWEFFPFCVKWHLGDWFIGRATMDALGEFLSETLMKNHLKVKLFLTSGMQAICQRDKNRTQSHKML</sequence>
<keyword evidence="2" id="KW-1185">Reference proteome</keyword>
<reference evidence="1 2" key="1">
    <citation type="journal article" date="2023" name="Sci. Data">
        <title>Genome assembly of the Korean intertidal mud-creeper Batillaria attramentaria.</title>
        <authorList>
            <person name="Patra A.K."/>
            <person name="Ho P.T."/>
            <person name="Jun S."/>
            <person name="Lee S.J."/>
            <person name="Kim Y."/>
            <person name="Won Y.J."/>
        </authorList>
    </citation>
    <scope>NUCLEOTIDE SEQUENCE [LARGE SCALE GENOMIC DNA]</scope>
    <source>
        <strain evidence="1">Wonlab-2016</strain>
    </source>
</reference>
<gene>
    <name evidence="1" type="ORF">BaRGS_00000599</name>
</gene>